<evidence type="ECO:0000313" key="6">
    <source>
        <dbReference type="EMBL" id="OGI91470.1"/>
    </source>
</evidence>
<dbReference type="HAMAP" id="MF_00374">
    <property type="entry name" value="Ribosomal_uL29"/>
    <property type="match status" value="1"/>
</dbReference>
<dbReference type="GO" id="GO:1990904">
    <property type="term" value="C:ribonucleoprotein complex"/>
    <property type="evidence" value="ECO:0007669"/>
    <property type="project" value="UniProtKB-KW"/>
</dbReference>
<dbReference type="Proteomes" id="UP000179381">
    <property type="component" value="Unassembled WGS sequence"/>
</dbReference>
<comment type="caution">
    <text evidence="6">The sequence shown here is derived from an EMBL/GenBank/DDBJ whole genome shotgun (WGS) entry which is preliminary data.</text>
</comment>
<evidence type="ECO:0000256" key="1">
    <source>
        <dbReference type="ARBA" id="ARBA00009254"/>
    </source>
</evidence>
<dbReference type="Pfam" id="PF00831">
    <property type="entry name" value="Ribosomal_L29"/>
    <property type="match status" value="1"/>
</dbReference>
<evidence type="ECO:0000256" key="3">
    <source>
        <dbReference type="ARBA" id="ARBA00023274"/>
    </source>
</evidence>
<gene>
    <name evidence="5" type="primary">rpmC</name>
    <name evidence="6" type="ORF">A2933_01885</name>
</gene>
<dbReference type="InterPro" id="IPR036049">
    <property type="entry name" value="Ribosomal_uL29_sf"/>
</dbReference>
<dbReference type="AlphaFoldDB" id="A0A1F6XB82"/>
<keyword evidence="3 5" id="KW-0687">Ribonucleoprotein</keyword>
<protein>
    <recommendedName>
        <fullName evidence="4 5">Large ribosomal subunit protein uL29</fullName>
    </recommendedName>
</protein>
<evidence type="ECO:0000256" key="4">
    <source>
        <dbReference type="ARBA" id="ARBA00035204"/>
    </source>
</evidence>
<accession>A0A1F6XB82</accession>
<name>A0A1F6XB82_9BACT</name>
<evidence type="ECO:0000256" key="5">
    <source>
        <dbReference type="HAMAP-Rule" id="MF_00374"/>
    </source>
</evidence>
<evidence type="ECO:0000313" key="7">
    <source>
        <dbReference type="Proteomes" id="UP000179381"/>
    </source>
</evidence>
<dbReference type="GO" id="GO:0006412">
    <property type="term" value="P:translation"/>
    <property type="evidence" value="ECO:0007669"/>
    <property type="project" value="UniProtKB-UniRule"/>
</dbReference>
<sequence>MAKKINFRAMARDELEKKLADSREEIRVLRFKSQGAKSKNVKEELALRKNIARILTIFHEEK</sequence>
<dbReference type="InterPro" id="IPR001854">
    <property type="entry name" value="Ribosomal_uL29"/>
</dbReference>
<dbReference type="NCBIfam" id="TIGR00012">
    <property type="entry name" value="L29"/>
    <property type="match status" value="1"/>
</dbReference>
<comment type="similarity">
    <text evidence="1 5">Belongs to the universal ribosomal protein uL29 family.</text>
</comment>
<keyword evidence="2 5" id="KW-0689">Ribosomal protein</keyword>
<dbReference type="SUPFAM" id="SSF46561">
    <property type="entry name" value="Ribosomal protein L29 (L29p)"/>
    <property type="match status" value="1"/>
</dbReference>
<dbReference type="GO" id="GO:0003735">
    <property type="term" value="F:structural constituent of ribosome"/>
    <property type="evidence" value="ECO:0007669"/>
    <property type="project" value="InterPro"/>
</dbReference>
<dbReference type="Gene3D" id="1.10.287.310">
    <property type="match status" value="1"/>
</dbReference>
<proteinExistence type="inferred from homology"/>
<evidence type="ECO:0000256" key="2">
    <source>
        <dbReference type="ARBA" id="ARBA00022980"/>
    </source>
</evidence>
<reference evidence="6 7" key="1">
    <citation type="journal article" date="2016" name="Nat. Commun.">
        <title>Thousands of microbial genomes shed light on interconnected biogeochemical processes in an aquifer system.</title>
        <authorList>
            <person name="Anantharaman K."/>
            <person name="Brown C.T."/>
            <person name="Hug L.A."/>
            <person name="Sharon I."/>
            <person name="Castelle C.J."/>
            <person name="Probst A.J."/>
            <person name="Thomas B.C."/>
            <person name="Singh A."/>
            <person name="Wilkins M.J."/>
            <person name="Karaoz U."/>
            <person name="Brodie E.L."/>
            <person name="Williams K.H."/>
            <person name="Hubbard S.S."/>
            <person name="Banfield J.F."/>
        </authorList>
    </citation>
    <scope>NUCLEOTIDE SEQUENCE [LARGE SCALE GENOMIC DNA]</scope>
</reference>
<dbReference type="EMBL" id="MFVH01000028">
    <property type="protein sequence ID" value="OGI91470.1"/>
    <property type="molecule type" value="Genomic_DNA"/>
</dbReference>
<organism evidence="6 7">
    <name type="scientific">Candidatus Nomurabacteria bacterium RIFCSPLOWO2_01_FULL_46_18</name>
    <dbReference type="NCBI Taxonomy" id="1801783"/>
    <lineage>
        <taxon>Bacteria</taxon>
        <taxon>Candidatus Nomuraibacteriota</taxon>
    </lineage>
</organism>
<dbReference type="GO" id="GO:0005840">
    <property type="term" value="C:ribosome"/>
    <property type="evidence" value="ECO:0007669"/>
    <property type="project" value="UniProtKB-KW"/>
</dbReference>